<dbReference type="CDD" id="cd18186">
    <property type="entry name" value="BTB_POZ_ZBTB_KLHL-like"/>
    <property type="match status" value="1"/>
</dbReference>
<dbReference type="AlphaFoldDB" id="A0AAV7XB31"/>
<protein>
    <recommendedName>
        <fullName evidence="1">BTB domain-containing protein</fullName>
    </recommendedName>
</protein>
<keyword evidence="3" id="KW-1185">Reference proteome</keyword>
<dbReference type="PROSITE" id="PS50097">
    <property type="entry name" value="BTB"/>
    <property type="match status" value="1"/>
</dbReference>
<dbReference type="InterPro" id="IPR011333">
    <property type="entry name" value="SKP1/BTB/POZ_sf"/>
</dbReference>
<evidence type="ECO:0000313" key="3">
    <source>
        <dbReference type="Proteomes" id="UP001075354"/>
    </source>
</evidence>
<dbReference type="PANTHER" id="PTHR24413">
    <property type="entry name" value="SPECKLE-TYPE POZ PROTEIN"/>
    <property type="match status" value="1"/>
</dbReference>
<sequence length="220" mass="24812">MSALGRALHDKRKAGVGCDVVLAVGDRTFPAHKLILQASSPVFDRMFTGDSFKESREHRVDIKDTSPPVFEKFLELLYLGEVEEWEGHELELLELCDRYLVNHLKAVCEKRFDKMDSRTALGVLTFAAQRPYVSSDLRRKAARVAMEDGALCSKPEWKAFEDSCGVVADVLREALVKHKQQGRGVMTMSGWHEFPNINTPAYPRANFSRPTFLGLPYSPP</sequence>
<dbReference type="Proteomes" id="UP001075354">
    <property type="component" value="Chromosome 10"/>
</dbReference>
<reference evidence="2" key="1">
    <citation type="submission" date="2022-12" db="EMBL/GenBank/DDBJ databases">
        <title>Chromosome-level genome assembly of the bean flower thrips Megalurothrips usitatus.</title>
        <authorList>
            <person name="Ma L."/>
            <person name="Liu Q."/>
            <person name="Li H."/>
            <person name="Cai W."/>
        </authorList>
    </citation>
    <scope>NUCLEOTIDE SEQUENCE</scope>
    <source>
        <strain evidence="2">Cailab_2022a</strain>
    </source>
</reference>
<dbReference type="SUPFAM" id="SSF54695">
    <property type="entry name" value="POZ domain"/>
    <property type="match status" value="1"/>
</dbReference>
<dbReference type="SMART" id="SM00225">
    <property type="entry name" value="BTB"/>
    <property type="match status" value="1"/>
</dbReference>
<dbReference type="EMBL" id="JAPTSV010000010">
    <property type="protein sequence ID" value="KAJ1523231.1"/>
    <property type="molecule type" value="Genomic_DNA"/>
</dbReference>
<accession>A0AAV7XB31</accession>
<evidence type="ECO:0000313" key="2">
    <source>
        <dbReference type="EMBL" id="KAJ1523231.1"/>
    </source>
</evidence>
<dbReference type="Gene3D" id="3.30.710.10">
    <property type="entry name" value="Potassium Channel Kv1.1, Chain A"/>
    <property type="match status" value="1"/>
</dbReference>
<dbReference type="Pfam" id="PF00651">
    <property type="entry name" value="BTB"/>
    <property type="match status" value="1"/>
</dbReference>
<dbReference type="InterPro" id="IPR000210">
    <property type="entry name" value="BTB/POZ_dom"/>
</dbReference>
<organism evidence="2 3">
    <name type="scientific">Megalurothrips usitatus</name>
    <name type="common">bean blossom thrips</name>
    <dbReference type="NCBI Taxonomy" id="439358"/>
    <lineage>
        <taxon>Eukaryota</taxon>
        <taxon>Metazoa</taxon>
        <taxon>Ecdysozoa</taxon>
        <taxon>Arthropoda</taxon>
        <taxon>Hexapoda</taxon>
        <taxon>Insecta</taxon>
        <taxon>Pterygota</taxon>
        <taxon>Neoptera</taxon>
        <taxon>Paraneoptera</taxon>
        <taxon>Thysanoptera</taxon>
        <taxon>Terebrantia</taxon>
        <taxon>Thripoidea</taxon>
        <taxon>Thripidae</taxon>
        <taxon>Megalurothrips</taxon>
    </lineage>
</organism>
<proteinExistence type="predicted"/>
<evidence type="ECO:0000259" key="1">
    <source>
        <dbReference type="PROSITE" id="PS50097"/>
    </source>
</evidence>
<gene>
    <name evidence="2" type="ORF">ONE63_001113</name>
</gene>
<comment type="caution">
    <text evidence="2">The sequence shown here is derived from an EMBL/GenBank/DDBJ whole genome shotgun (WGS) entry which is preliminary data.</text>
</comment>
<feature type="domain" description="BTB" evidence="1">
    <location>
        <begin position="18"/>
        <end position="86"/>
    </location>
</feature>
<name>A0AAV7XB31_9NEOP</name>